<evidence type="ECO:0000256" key="5">
    <source>
        <dbReference type="ARBA" id="ARBA00044504"/>
    </source>
</evidence>
<reference evidence="6" key="1">
    <citation type="submission" date="2022-12" db="EMBL/GenBank/DDBJ databases">
        <title>Draft genome assemblies for two species of Escallonia (Escalloniales).</title>
        <authorList>
            <person name="Chanderbali A."/>
            <person name="Dervinis C."/>
            <person name="Anghel I."/>
            <person name="Soltis D."/>
            <person name="Soltis P."/>
            <person name="Zapata F."/>
        </authorList>
    </citation>
    <scope>NUCLEOTIDE SEQUENCE</scope>
    <source>
        <strain evidence="6">UCBG64.0493</strain>
        <tissue evidence="6">Leaf</tissue>
    </source>
</reference>
<evidence type="ECO:0000256" key="3">
    <source>
        <dbReference type="ARBA" id="ARBA00022989"/>
    </source>
</evidence>
<evidence type="ECO:0000256" key="2">
    <source>
        <dbReference type="ARBA" id="ARBA00022692"/>
    </source>
</evidence>
<evidence type="ECO:0000256" key="1">
    <source>
        <dbReference type="ARBA" id="ARBA00004370"/>
    </source>
</evidence>
<dbReference type="EMBL" id="JAVXUP010000741">
    <property type="protein sequence ID" value="KAK3021843.1"/>
    <property type="molecule type" value="Genomic_DNA"/>
</dbReference>
<gene>
    <name evidence="6" type="ORF">RJ639_046232</name>
</gene>
<organism evidence="6 7">
    <name type="scientific">Escallonia herrerae</name>
    <dbReference type="NCBI Taxonomy" id="1293975"/>
    <lineage>
        <taxon>Eukaryota</taxon>
        <taxon>Viridiplantae</taxon>
        <taxon>Streptophyta</taxon>
        <taxon>Embryophyta</taxon>
        <taxon>Tracheophyta</taxon>
        <taxon>Spermatophyta</taxon>
        <taxon>Magnoliopsida</taxon>
        <taxon>eudicotyledons</taxon>
        <taxon>Gunneridae</taxon>
        <taxon>Pentapetalae</taxon>
        <taxon>asterids</taxon>
        <taxon>campanulids</taxon>
        <taxon>Escalloniales</taxon>
        <taxon>Escalloniaceae</taxon>
        <taxon>Escallonia</taxon>
    </lineage>
</organism>
<comment type="similarity">
    <text evidence="5">Belongs to the major facilitator superfamily. Phosphate:H(+) symporter (TC 2.A.1.9) family.</text>
</comment>
<evidence type="ECO:0000256" key="4">
    <source>
        <dbReference type="ARBA" id="ARBA00023136"/>
    </source>
</evidence>
<dbReference type="Pfam" id="PF00083">
    <property type="entry name" value="Sugar_tr"/>
    <property type="match status" value="1"/>
</dbReference>
<protein>
    <submittedName>
        <fullName evidence="6">Uncharacterized protein</fullName>
    </submittedName>
</protein>
<dbReference type="AlphaFoldDB" id="A0AA88W8L7"/>
<name>A0AA88W8L7_9ASTE</name>
<dbReference type="InterPro" id="IPR005828">
    <property type="entry name" value="MFS_sugar_transport-like"/>
</dbReference>
<accession>A0AA88W8L7</accession>
<sequence length="248" mass="27463">MVPGGNRIATCLGPKTKRRIIGYRPPLSSTGSTRPPTLGVVKTEKPEGRAWTVEEELNTRKASEHGPTRISKIGKDVWILKTSTSVHVGKCEFRWLWFFGRNSAVNATPAFPFDPSFYVMLPAATKMPPTAQPSNDPCNDTDDRNHCQYNHQCFYRPKARKAMLATTLSVYLSEIAPCNYCSALNVALQLNATVGMSIANSLTLYSTNERWLGLAIELRLSCHPCLSFTIVSLFLPSVPTSLIPSEKK</sequence>
<dbReference type="GO" id="GO:0016020">
    <property type="term" value="C:membrane"/>
    <property type="evidence" value="ECO:0007669"/>
    <property type="project" value="UniProtKB-SubCell"/>
</dbReference>
<keyword evidence="3" id="KW-1133">Transmembrane helix</keyword>
<dbReference type="GO" id="GO:0022857">
    <property type="term" value="F:transmembrane transporter activity"/>
    <property type="evidence" value="ECO:0007669"/>
    <property type="project" value="InterPro"/>
</dbReference>
<evidence type="ECO:0000313" key="6">
    <source>
        <dbReference type="EMBL" id="KAK3021843.1"/>
    </source>
</evidence>
<keyword evidence="7" id="KW-1185">Reference proteome</keyword>
<comment type="subcellular location">
    <subcellularLocation>
        <location evidence="1">Membrane</location>
    </subcellularLocation>
</comment>
<keyword evidence="2" id="KW-0812">Transmembrane</keyword>
<keyword evidence="4" id="KW-0472">Membrane</keyword>
<proteinExistence type="inferred from homology"/>
<dbReference type="InterPro" id="IPR036259">
    <property type="entry name" value="MFS_trans_sf"/>
</dbReference>
<dbReference type="Proteomes" id="UP001188597">
    <property type="component" value="Unassembled WGS sequence"/>
</dbReference>
<comment type="caution">
    <text evidence="6">The sequence shown here is derived from an EMBL/GenBank/DDBJ whole genome shotgun (WGS) entry which is preliminary data.</text>
</comment>
<dbReference type="Gene3D" id="1.20.1250.20">
    <property type="entry name" value="MFS general substrate transporter like domains"/>
    <property type="match status" value="1"/>
</dbReference>
<evidence type="ECO:0000313" key="7">
    <source>
        <dbReference type="Proteomes" id="UP001188597"/>
    </source>
</evidence>